<dbReference type="PIRSF" id="PIRSF005902">
    <property type="entry name" value="DNase_TatD"/>
    <property type="match status" value="1"/>
</dbReference>
<feature type="binding site" evidence="4">
    <location>
        <position position="6"/>
    </location>
    <ligand>
        <name>a divalent metal cation</name>
        <dbReference type="ChEBI" id="CHEBI:60240"/>
        <label>1</label>
    </ligand>
</feature>
<sequence>MLVDSHCHLNFLDLAEFNNDISQVLSRAKDNGVEHFLCVCVELSDYPQLELLAANNPNISISVGVHPNSEMDYPVTAKMLCDLAANPACIALGETGLDYYRTHTEEAQELQRARFREHIRAALITSKPLIIHTRQAAEDTLQLMAEENAQQIGGVMHCFAEDLDIARRAIDLNFYISFSGIVTFKNATVLQDVARQIPLDRILIETDSPYLAPVPYRGKQNHPALVKYVAEAIANLRGMDYAEIAEITTNNFYTCFNLRK</sequence>
<gene>
    <name evidence="5" type="ORF">LOX96_10740</name>
</gene>
<feature type="binding site" evidence="4">
    <location>
        <position position="8"/>
    </location>
    <ligand>
        <name>a divalent metal cation</name>
        <dbReference type="ChEBI" id="CHEBI:60240"/>
        <label>1</label>
    </ligand>
</feature>
<proteinExistence type="inferred from homology"/>
<dbReference type="GO" id="GO:0046872">
    <property type="term" value="F:metal ion binding"/>
    <property type="evidence" value="ECO:0007669"/>
    <property type="project" value="UniProtKB-KW"/>
</dbReference>
<evidence type="ECO:0000256" key="4">
    <source>
        <dbReference type="PIRSR" id="PIRSR005902-1"/>
    </source>
</evidence>
<dbReference type="GO" id="GO:0005829">
    <property type="term" value="C:cytosol"/>
    <property type="evidence" value="ECO:0007669"/>
    <property type="project" value="TreeGrafter"/>
</dbReference>
<dbReference type="GO" id="GO:0016788">
    <property type="term" value="F:hydrolase activity, acting on ester bonds"/>
    <property type="evidence" value="ECO:0007669"/>
    <property type="project" value="InterPro"/>
</dbReference>
<dbReference type="GO" id="GO:0004536">
    <property type="term" value="F:DNA nuclease activity"/>
    <property type="evidence" value="ECO:0007669"/>
    <property type="project" value="InterPro"/>
</dbReference>
<evidence type="ECO:0000313" key="6">
    <source>
        <dbReference type="Proteomes" id="UP001139721"/>
    </source>
</evidence>
<feature type="binding site" evidence="4">
    <location>
        <position position="132"/>
    </location>
    <ligand>
        <name>a divalent metal cation</name>
        <dbReference type="ChEBI" id="CHEBI:60240"/>
        <label>2</label>
    </ligand>
</feature>
<comment type="caution">
    <text evidence="5">The sequence shown here is derived from an EMBL/GenBank/DDBJ whole genome shotgun (WGS) entry which is preliminary data.</text>
</comment>
<dbReference type="SUPFAM" id="SSF51556">
    <property type="entry name" value="Metallo-dependent hydrolases"/>
    <property type="match status" value="1"/>
</dbReference>
<keyword evidence="3 5" id="KW-0378">Hydrolase</keyword>
<evidence type="ECO:0000256" key="3">
    <source>
        <dbReference type="ARBA" id="ARBA00022801"/>
    </source>
</evidence>
<feature type="binding site" evidence="4">
    <location>
        <position position="207"/>
    </location>
    <ligand>
        <name>a divalent metal cation</name>
        <dbReference type="ChEBI" id="CHEBI:60240"/>
        <label>1</label>
    </ligand>
</feature>
<keyword evidence="2 4" id="KW-0479">Metal-binding</keyword>
<comment type="similarity">
    <text evidence="1">Belongs to the metallo-dependent hydrolases superfamily. TatD-type hydrolase family.</text>
</comment>
<organism evidence="5 6">
    <name type="scientific">Legionella maioricensis</name>
    <dbReference type="NCBI Taxonomy" id="2896528"/>
    <lineage>
        <taxon>Bacteria</taxon>
        <taxon>Pseudomonadati</taxon>
        <taxon>Pseudomonadota</taxon>
        <taxon>Gammaproteobacteria</taxon>
        <taxon>Legionellales</taxon>
        <taxon>Legionellaceae</taxon>
        <taxon>Legionella</taxon>
    </lineage>
</organism>
<dbReference type="InterPro" id="IPR018228">
    <property type="entry name" value="DNase_TatD-rel_CS"/>
</dbReference>
<evidence type="ECO:0000256" key="1">
    <source>
        <dbReference type="ARBA" id="ARBA00009275"/>
    </source>
</evidence>
<dbReference type="RefSeq" id="WP_250421477.1">
    <property type="nucleotide sequence ID" value="NZ_JAJKBJ010000012.1"/>
</dbReference>
<dbReference type="Gene3D" id="3.20.20.140">
    <property type="entry name" value="Metal-dependent hydrolases"/>
    <property type="match status" value="1"/>
</dbReference>
<dbReference type="Pfam" id="PF01026">
    <property type="entry name" value="TatD_DNase"/>
    <property type="match status" value="1"/>
</dbReference>
<keyword evidence="6" id="KW-1185">Reference proteome</keyword>
<dbReference type="PROSITE" id="PS01091">
    <property type="entry name" value="TATD_3"/>
    <property type="match status" value="1"/>
</dbReference>
<dbReference type="EMBL" id="JAJKBJ010000012">
    <property type="protein sequence ID" value="MCL9684571.1"/>
    <property type="molecule type" value="Genomic_DNA"/>
</dbReference>
<dbReference type="AlphaFoldDB" id="A0A9X2D1A7"/>
<dbReference type="PANTHER" id="PTHR46124:SF2">
    <property type="entry name" value="D-AMINOACYL-TRNA DEACYLASE"/>
    <property type="match status" value="1"/>
</dbReference>
<dbReference type="PANTHER" id="PTHR46124">
    <property type="entry name" value="D-AMINOACYL-TRNA DEACYLASE"/>
    <property type="match status" value="1"/>
</dbReference>
<protein>
    <submittedName>
        <fullName evidence="5">TatD family hydrolase</fullName>
    </submittedName>
</protein>
<dbReference type="InterPro" id="IPR032466">
    <property type="entry name" value="Metal_Hydrolase"/>
</dbReference>
<dbReference type="Proteomes" id="UP001139721">
    <property type="component" value="Unassembled WGS sequence"/>
</dbReference>
<evidence type="ECO:0000256" key="2">
    <source>
        <dbReference type="ARBA" id="ARBA00022723"/>
    </source>
</evidence>
<dbReference type="CDD" id="cd01310">
    <property type="entry name" value="TatD_DNAse"/>
    <property type="match status" value="1"/>
</dbReference>
<name>A0A9X2D1A7_9GAMM</name>
<feature type="binding site" evidence="4">
    <location>
        <position position="157"/>
    </location>
    <ligand>
        <name>a divalent metal cation</name>
        <dbReference type="ChEBI" id="CHEBI:60240"/>
        <label>2</label>
    </ligand>
</feature>
<dbReference type="PROSITE" id="PS01137">
    <property type="entry name" value="TATD_1"/>
    <property type="match status" value="1"/>
</dbReference>
<dbReference type="PROSITE" id="PS01090">
    <property type="entry name" value="TATD_2"/>
    <property type="match status" value="1"/>
</dbReference>
<dbReference type="FunFam" id="3.20.20.140:FF:000005">
    <property type="entry name" value="TatD family hydrolase"/>
    <property type="match status" value="1"/>
</dbReference>
<dbReference type="InterPro" id="IPR001130">
    <property type="entry name" value="TatD-like"/>
</dbReference>
<dbReference type="InterPro" id="IPR015991">
    <property type="entry name" value="TatD/YcfH-like"/>
</dbReference>
<evidence type="ECO:0000313" key="5">
    <source>
        <dbReference type="EMBL" id="MCL9684571.1"/>
    </source>
</evidence>
<accession>A0A9X2D1A7</accession>
<dbReference type="NCBIfam" id="TIGR00010">
    <property type="entry name" value="YchF/TatD family DNA exonuclease"/>
    <property type="match status" value="1"/>
</dbReference>
<feature type="binding site" evidence="4">
    <location>
        <position position="94"/>
    </location>
    <ligand>
        <name>a divalent metal cation</name>
        <dbReference type="ChEBI" id="CHEBI:60240"/>
        <label>1</label>
    </ligand>
</feature>
<reference evidence="5" key="1">
    <citation type="submission" date="2021-11" db="EMBL/GenBank/DDBJ databases">
        <title>Legionella maioricencis sp. nov., a new species isolated from hot water samples in Mallorca.</title>
        <authorList>
            <person name="Crespi S."/>
            <person name="Drasar V."/>
            <person name="Salva-Serra F."/>
            <person name="Jaen-Luchoro D."/>
            <person name="Pineiro-Iglesias B."/>
            <person name="Aliaga F."/>
            <person name="Fernandez-Juarez V."/>
            <person name="Coll G."/>
            <person name="Moore E.R.B."/>
            <person name="Bennasar-Figueras A."/>
        </authorList>
    </citation>
    <scope>NUCLEOTIDE SEQUENCE</scope>
    <source>
        <strain evidence="5">HCPI-6</strain>
    </source>
</reference>